<evidence type="ECO:0000256" key="10">
    <source>
        <dbReference type="SAM" id="Phobius"/>
    </source>
</evidence>
<evidence type="ECO:0000256" key="8">
    <source>
        <dbReference type="ARBA" id="ARBA00023010"/>
    </source>
</evidence>
<name>A0A930B7R9_9FIRM</name>
<evidence type="ECO:0000313" key="11">
    <source>
        <dbReference type="EMBL" id="MBF1129114.1"/>
    </source>
</evidence>
<comment type="similarity">
    <text evidence="2">Belongs to the YajC family.</text>
</comment>
<dbReference type="SMART" id="SM01323">
    <property type="entry name" value="YajC"/>
    <property type="match status" value="1"/>
</dbReference>
<organism evidence="11 12">
    <name type="scientific">Dialister invisus</name>
    <dbReference type="NCBI Taxonomy" id="218538"/>
    <lineage>
        <taxon>Bacteria</taxon>
        <taxon>Bacillati</taxon>
        <taxon>Bacillota</taxon>
        <taxon>Negativicutes</taxon>
        <taxon>Veillonellales</taxon>
        <taxon>Veillonellaceae</taxon>
        <taxon>Dialister</taxon>
    </lineage>
</organism>
<sequence length="165" mass="18637">MEDAVNILEKFWPLLILIAFFYFSMYRPQKKLRLERKRFLLSLRKGNHVVTSSGIYGVIKVLRDKYVELEIAPKVVIKVEKTAIHHGDVELIDAETAKKAGAAVVGAAAENPEEAERLSKQKKTADAETVEEIVEVDSVDEEGTEIIEEVIEVDENGNEISREKK</sequence>
<dbReference type="PANTHER" id="PTHR33909">
    <property type="entry name" value="SEC TRANSLOCON ACCESSORY COMPLEX SUBUNIT YAJC"/>
    <property type="match status" value="1"/>
</dbReference>
<evidence type="ECO:0000256" key="3">
    <source>
        <dbReference type="ARBA" id="ARBA00022448"/>
    </source>
</evidence>
<evidence type="ECO:0000256" key="4">
    <source>
        <dbReference type="ARBA" id="ARBA00022475"/>
    </source>
</evidence>
<dbReference type="RefSeq" id="WP_276639188.1">
    <property type="nucleotide sequence ID" value="NZ_CAUCMF010000001.1"/>
</dbReference>
<keyword evidence="9 10" id="KW-0472">Membrane</keyword>
<dbReference type="InterPro" id="IPR003849">
    <property type="entry name" value="Preprotein_translocase_YajC"/>
</dbReference>
<reference evidence="11" key="1">
    <citation type="submission" date="2020-04" db="EMBL/GenBank/DDBJ databases">
        <title>Deep metagenomics examines the oral microbiome during advanced dental caries in children, revealing novel taxa and co-occurrences with host molecules.</title>
        <authorList>
            <person name="Baker J.L."/>
            <person name="Morton J.T."/>
            <person name="Dinis M."/>
            <person name="Alvarez R."/>
            <person name="Tran N.C."/>
            <person name="Knight R."/>
            <person name="Edlund A."/>
        </authorList>
    </citation>
    <scope>NUCLEOTIDE SEQUENCE</scope>
    <source>
        <strain evidence="11">JCVI_32_bin.14</strain>
    </source>
</reference>
<evidence type="ECO:0000256" key="5">
    <source>
        <dbReference type="ARBA" id="ARBA00022692"/>
    </source>
</evidence>
<feature type="transmembrane region" description="Helical" evidence="10">
    <location>
        <begin position="12"/>
        <end position="28"/>
    </location>
</feature>
<evidence type="ECO:0000256" key="1">
    <source>
        <dbReference type="ARBA" id="ARBA00004162"/>
    </source>
</evidence>
<dbReference type="EMBL" id="JABZMK010000011">
    <property type="protein sequence ID" value="MBF1129114.1"/>
    <property type="molecule type" value="Genomic_DNA"/>
</dbReference>
<dbReference type="Pfam" id="PF02699">
    <property type="entry name" value="YajC"/>
    <property type="match status" value="1"/>
</dbReference>
<dbReference type="NCBIfam" id="TIGR00739">
    <property type="entry name" value="yajC"/>
    <property type="match status" value="1"/>
</dbReference>
<keyword evidence="8" id="KW-0811">Translocation</keyword>
<keyword evidence="6" id="KW-0653">Protein transport</keyword>
<evidence type="ECO:0000256" key="7">
    <source>
        <dbReference type="ARBA" id="ARBA00022989"/>
    </source>
</evidence>
<evidence type="ECO:0000256" key="6">
    <source>
        <dbReference type="ARBA" id="ARBA00022927"/>
    </source>
</evidence>
<keyword evidence="5 10" id="KW-0812">Transmembrane</keyword>
<accession>A0A930B7R9</accession>
<comment type="caution">
    <text evidence="11">The sequence shown here is derived from an EMBL/GenBank/DDBJ whole genome shotgun (WGS) entry which is preliminary data.</text>
</comment>
<evidence type="ECO:0000313" key="12">
    <source>
        <dbReference type="Proteomes" id="UP000757890"/>
    </source>
</evidence>
<keyword evidence="3" id="KW-0813">Transport</keyword>
<dbReference type="AlphaFoldDB" id="A0A930B7R9"/>
<keyword evidence="7 10" id="KW-1133">Transmembrane helix</keyword>
<keyword evidence="4" id="KW-1003">Cell membrane</keyword>
<dbReference type="PRINTS" id="PR01853">
    <property type="entry name" value="YAJCTRNLCASE"/>
</dbReference>
<dbReference type="Proteomes" id="UP000757890">
    <property type="component" value="Unassembled WGS sequence"/>
</dbReference>
<comment type="subcellular location">
    <subcellularLocation>
        <location evidence="1">Cell membrane</location>
        <topology evidence="1">Single-pass membrane protein</topology>
    </subcellularLocation>
</comment>
<dbReference type="GO" id="GO:0005886">
    <property type="term" value="C:plasma membrane"/>
    <property type="evidence" value="ECO:0007669"/>
    <property type="project" value="UniProtKB-SubCell"/>
</dbReference>
<dbReference type="PANTHER" id="PTHR33909:SF1">
    <property type="entry name" value="SEC TRANSLOCON ACCESSORY COMPLEX SUBUNIT YAJC"/>
    <property type="match status" value="1"/>
</dbReference>
<proteinExistence type="inferred from homology"/>
<protein>
    <submittedName>
        <fullName evidence="11">Preprotein translocase subunit YajC</fullName>
    </submittedName>
</protein>
<evidence type="ECO:0000256" key="9">
    <source>
        <dbReference type="ARBA" id="ARBA00023136"/>
    </source>
</evidence>
<evidence type="ECO:0000256" key="2">
    <source>
        <dbReference type="ARBA" id="ARBA00006742"/>
    </source>
</evidence>
<gene>
    <name evidence="11" type="primary">yajC</name>
    <name evidence="11" type="ORF">HXL70_03600</name>
</gene>
<dbReference type="GO" id="GO:0015031">
    <property type="term" value="P:protein transport"/>
    <property type="evidence" value="ECO:0007669"/>
    <property type="project" value="UniProtKB-KW"/>
</dbReference>